<dbReference type="PROSITE" id="PS51084">
    <property type="entry name" value="HIT_2"/>
    <property type="match status" value="1"/>
</dbReference>
<dbReference type="InterPro" id="IPR001310">
    <property type="entry name" value="Histidine_triad_HIT"/>
</dbReference>
<evidence type="ECO:0000256" key="1">
    <source>
        <dbReference type="PIRSR" id="PIRSR601310-1"/>
    </source>
</evidence>
<gene>
    <name evidence="5" type="ORF">A2Z62_00375</name>
</gene>
<accession>A0A1G2Q264</accession>
<dbReference type="InterPro" id="IPR039384">
    <property type="entry name" value="HINT"/>
</dbReference>
<evidence type="ECO:0000256" key="3">
    <source>
        <dbReference type="PROSITE-ProRule" id="PRU00464"/>
    </source>
</evidence>
<proteinExistence type="predicted"/>
<protein>
    <submittedName>
        <fullName evidence="5">HIT family hydrolase</fullName>
    </submittedName>
</protein>
<evidence type="ECO:0000313" key="6">
    <source>
        <dbReference type="Proteomes" id="UP000177649"/>
    </source>
</evidence>
<evidence type="ECO:0000259" key="4">
    <source>
        <dbReference type="PROSITE" id="PS51084"/>
    </source>
</evidence>
<dbReference type="PANTHER" id="PTHR46648">
    <property type="entry name" value="HIT FAMILY PROTEIN 1"/>
    <property type="match status" value="1"/>
</dbReference>
<evidence type="ECO:0000313" key="5">
    <source>
        <dbReference type="EMBL" id="OHA54668.1"/>
    </source>
</evidence>
<dbReference type="InterPro" id="IPR036265">
    <property type="entry name" value="HIT-like_sf"/>
</dbReference>
<dbReference type="GO" id="GO:0016787">
    <property type="term" value="F:hydrolase activity"/>
    <property type="evidence" value="ECO:0007669"/>
    <property type="project" value="UniProtKB-KW"/>
</dbReference>
<dbReference type="SUPFAM" id="SSF54197">
    <property type="entry name" value="HIT-like"/>
    <property type="match status" value="1"/>
</dbReference>
<name>A0A1G2Q264_9BACT</name>
<dbReference type="STRING" id="1802370.A2Z62_00375"/>
<keyword evidence="5" id="KW-0378">Hydrolase</keyword>
<feature type="domain" description="HIT" evidence="4">
    <location>
        <begin position="5"/>
        <end position="112"/>
    </location>
</feature>
<sequence>MNECVFCKIVKKEIPSDIIYEDDNFFAFLDINPNNLGHSLIIPKKHYENIYNLPDEILKNIAPLIKKIAVAVKNGVNADGINIMMNNDGAAGQIVPHAHFHIIPRFASDGLRHWPGKSYSNKKEMAKIAEKIKKELT</sequence>
<dbReference type="Pfam" id="PF01230">
    <property type="entry name" value="HIT"/>
    <property type="match status" value="1"/>
</dbReference>
<dbReference type="InterPro" id="IPR011146">
    <property type="entry name" value="HIT-like"/>
</dbReference>
<dbReference type="GO" id="GO:0009117">
    <property type="term" value="P:nucleotide metabolic process"/>
    <property type="evidence" value="ECO:0007669"/>
    <property type="project" value="TreeGrafter"/>
</dbReference>
<dbReference type="CDD" id="cd01277">
    <property type="entry name" value="HINT_subgroup"/>
    <property type="match status" value="1"/>
</dbReference>
<comment type="caution">
    <text evidence="5">The sequence shown here is derived from an EMBL/GenBank/DDBJ whole genome shotgun (WGS) entry which is preliminary data.</text>
</comment>
<feature type="active site" description="Tele-AMP-histidine intermediate" evidence="1">
    <location>
        <position position="99"/>
    </location>
</feature>
<dbReference type="PANTHER" id="PTHR46648:SF1">
    <property type="entry name" value="ADENOSINE 5'-MONOPHOSPHORAMIDASE HNT1"/>
    <property type="match status" value="1"/>
</dbReference>
<dbReference type="PRINTS" id="PR00332">
    <property type="entry name" value="HISTRIAD"/>
</dbReference>
<dbReference type="AlphaFoldDB" id="A0A1G2Q264"/>
<dbReference type="Gene3D" id="3.30.428.10">
    <property type="entry name" value="HIT-like"/>
    <property type="match status" value="1"/>
</dbReference>
<feature type="short sequence motif" description="Histidine triad motif" evidence="2 3">
    <location>
        <begin position="97"/>
        <end position="101"/>
    </location>
</feature>
<dbReference type="Proteomes" id="UP000177649">
    <property type="component" value="Unassembled WGS sequence"/>
</dbReference>
<reference evidence="5 6" key="1">
    <citation type="journal article" date="2016" name="Nat. Commun.">
        <title>Thousands of microbial genomes shed light on interconnected biogeochemical processes in an aquifer system.</title>
        <authorList>
            <person name="Anantharaman K."/>
            <person name="Brown C.T."/>
            <person name="Hug L.A."/>
            <person name="Sharon I."/>
            <person name="Castelle C.J."/>
            <person name="Probst A.J."/>
            <person name="Thomas B.C."/>
            <person name="Singh A."/>
            <person name="Wilkins M.J."/>
            <person name="Karaoz U."/>
            <person name="Brodie E.L."/>
            <person name="Williams K.H."/>
            <person name="Hubbard S.S."/>
            <person name="Banfield J.F."/>
        </authorList>
    </citation>
    <scope>NUCLEOTIDE SEQUENCE [LARGE SCALE GENOMIC DNA]</scope>
</reference>
<evidence type="ECO:0000256" key="2">
    <source>
        <dbReference type="PIRSR" id="PIRSR601310-3"/>
    </source>
</evidence>
<organism evidence="5 6">
    <name type="scientific">Candidatus Terrybacteria bacterium RIFCSPLOWO2_02_42_20</name>
    <dbReference type="NCBI Taxonomy" id="1802370"/>
    <lineage>
        <taxon>Bacteria</taxon>
        <taxon>Candidatus Terryibacteriota</taxon>
    </lineage>
</organism>
<dbReference type="EMBL" id="MHTA01000005">
    <property type="protein sequence ID" value="OHA54668.1"/>
    <property type="molecule type" value="Genomic_DNA"/>
</dbReference>